<comment type="caution">
    <text evidence="2">The sequence shown here is derived from an EMBL/GenBank/DDBJ whole genome shotgun (WGS) entry which is preliminary data.</text>
</comment>
<dbReference type="Proteomes" id="UP001458880">
    <property type="component" value="Unassembled WGS sequence"/>
</dbReference>
<accession>A0AAW1I8D7</accession>
<proteinExistence type="predicted"/>
<name>A0AAW1I8D7_POPJA</name>
<reference evidence="2 3" key="1">
    <citation type="journal article" date="2024" name="BMC Genomics">
        <title>De novo assembly and annotation of Popillia japonica's genome with initial clues to its potential as an invasive pest.</title>
        <authorList>
            <person name="Cucini C."/>
            <person name="Boschi S."/>
            <person name="Funari R."/>
            <person name="Cardaioli E."/>
            <person name="Iannotti N."/>
            <person name="Marturano G."/>
            <person name="Paoli F."/>
            <person name="Bruttini M."/>
            <person name="Carapelli A."/>
            <person name="Frati F."/>
            <person name="Nardi F."/>
        </authorList>
    </citation>
    <scope>NUCLEOTIDE SEQUENCE [LARGE SCALE GENOMIC DNA]</scope>
    <source>
        <strain evidence="2">DMR45628</strain>
    </source>
</reference>
<evidence type="ECO:0000313" key="3">
    <source>
        <dbReference type="Proteomes" id="UP001458880"/>
    </source>
</evidence>
<dbReference type="AlphaFoldDB" id="A0AAW1I8D7"/>
<organism evidence="2 3">
    <name type="scientific">Popillia japonica</name>
    <name type="common">Japanese beetle</name>
    <dbReference type="NCBI Taxonomy" id="7064"/>
    <lineage>
        <taxon>Eukaryota</taxon>
        <taxon>Metazoa</taxon>
        <taxon>Ecdysozoa</taxon>
        <taxon>Arthropoda</taxon>
        <taxon>Hexapoda</taxon>
        <taxon>Insecta</taxon>
        <taxon>Pterygota</taxon>
        <taxon>Neoptera</taxon>
        <taxon>Endopterygota</taxon>
        <taxon>Coleoptera</taxon>
        <taxon>Polyphaga</taxon>
        <taxon>Scarabaeiformia</taxon>
        <taxon>Scarabaeidae</taxon>
        <taxon>Rutelinae</taxon>
        <taxon>Popillia</taxon>
    </lineage>
</organism>
<gene>
    <name evidence="2" type="ORF">QE152_g38097</name>
</gene>
<sequence>MLMTRQQTNSGDKIGPNGRLGEIKQMLMTRQQTNSGDKIGPNGRLDTKTSEDGEDDCGNGIQKYLWEMLRSKQLLQRGIHNKAALGKLFENNSFTSDKTQQRELPPILLWISGIEIQDANFYAASSQ</sequence>
<feature type="region of interest" description="Disordered" evidence="1">
    <location>
        <begin position="31"/>
        <end position="57"/>
    </location>
</feature>
<protein>
    <submittedName>
        <fullName evidence="2">Uncharacterized protein</fullName>
    </submittedName>
</protein>
<feature type="compositionally biased region" description="Polar residues" evidence="1">
    <location>
        <begin position="1"/>
        <end position="11"/>
    </location>
</feature>
<evidence type="ECO:0000313" key="2">
    <source>
        <dbReference type="EMBL" id="KAK9685364.1"/>
    </source>
</evidence>
<dbReference type="EMBL" id="JASPKY010000782">
    <property type="protein sequence ID" value="KAK9685364.1"/>
    <property type="molecule type" value="Genomic_DNA"/>
</dbReference>
<evidence type="ECO:0000256" key="1">
    <source>
        <dbReference type="SAM" id="MobiDB-lite"/>
    </source>
</evidence>
<feature type="region of interest" description="Disordered" evidence="1">
    <location>
        <begin position="1"/>
        <end position="20"/>
    </location>
</feature>
<keyword evidence="3" id="KW-1185">Reference proteome</keyword>